<reference evidence="1 2" key="1">
    <citation type="submission" date="2016-07" db="EMBL/GenBank/DDBJ databases">
        <title>Pervasive Adenine N6-methylation of Active Genes in Fungi.</title>
        <authorList>
            <consortium name="DOE Joint Genome Institute"/>
            <person name="Mondo S.J."/>
            <person name="Dannebaum R.O."/>
            <person name="Kuo R.C."/>
            <person name="Labutti K."/>
            <person name="Haridas S."/>
            <person name="Kuo A."/>
            <person name="Salamov A."/>
            <person name="Ahrendt S.R."/>
            <person name="Lipzen A."/>
            <person name="Sullivan W."/>
            <person name="Andreopoulos W.B."/>
            <person name="Clum A."/>
            <person name="Lindquist E."/>
            <person name="Daum C."/>
            <person name="Ramamoorthy G.K."/>
            <person name="Gryganskyi A."/>
            <person name="Culley D."/>
            <person name="Magnuson J.K."/>
            <person name="James T.Y."/>
            <person name="O'Malley M.A."/>
            <person name="Stajich J.E."/>
            <person name="Spatafora J.W."/>
            <person name="Visel A."/>
            <person name="Grigoriev I.V."/>
        </authorList>
    </citation>
    <scope>NUCLEOTIDE SEQUENCE [LARGE SCALE GENOMIC DNA]</scope>
    <source>
        <strain evidence="1 2">JEL800</strain>
    </source>
</reference>
<protein>
    <submittedName>
        <fullName evidence="1">Uncharacterized protein</fullName>
    </submittedName>
</protein>
<evidence type="ECO:0000313" key="2">
    <source>
        <dbReference type="Proteomes" id="UP000193642"/>
    </source>
</evidence>
<dbReference type="OrthoDB" id="2379186at2759"/>
<name>A0A1Y2BPN2_9FUNG</name>
<organism evidence="1 2">
    <name type="scientific">Rhizoclosmatium globosum</name>
    <dbReference type="NCBI Taxonomy" id="329046"/>
    <lineage>
        <taxon>Eukaryota</taxon>
        <taxon>Fungi</taxon>
        <taxon>Fungi incertae sedis</taxon>
        <taxon>Chytridiomycota</taxon>
        <taxon>Chytridiomycota incertae sedis</taxon>
        <taxon>Chytridiomycetes</taxon>
        <taxon>Chytridiales</taxon>
        <taxon>Chytriomycetaceae</taxon>
        <taxon>Rhizoclosmatium</taxon>
    </lineage>
</organism>
<sequence length="245" mass="27724">MKEESDIQIELSRIISALQSIDGILADPIGKWASLTAAEKELYGNSAASWWQLERIMLHNKANHLRTQQTGLLGLLSSLMEARKVVEADDPIDQLRITNFVSANVTHIPEYHELQSLITRPLKKPFPVSIADYNAVLTSPDVKDLIMESSSTYSKQFMLKIWYPIVSPPTTGDSEDSFHVLWDLLIVEVLKFALTNSSTFQQNRNSKKFTETGNNRPDLSLVVKDYCVFRGRKRGLQQMATQRGN</sequence>
<dbReference type="Proteomes" id="UP000193642">
    <property type="component" value="Unassembled WGS sequence"/>
</dbReference>
<comment type="caution">
    <text evidence="1">The sequence shown here is derived from an EMBL/GenBank/DDBJ whole genome shotgun (WGS) entry which is preliminary data.</text>
</comment>
<evidence type="ECO:0000313" key="1">
    <source>
        <dbReference type="EMBL" id="ORY36125.1"/>
    </source>
</evidence>
<proteinExistence type="predicted"/>
<accession>A0A1Y2BPN2</accession>
<keyword evidence="2" id="KW-1185">Reference proteome</keyword>
<dbReference type="EMBL" id="MCGO01000057">
    <property type="protein sequence ID" value="ORY36125.1"/>
    <property type="molecule type" value="Genomic_DNA"/>
</dbReference>
<gene>
    <name evidence="1" type="ORF">BCR33DRAFT_484282</name>
</gene>
<dbReference type="AlphaFoldDB" id="A0A1Y2BPN2"/>